<dbReference type="InterPro" id="IPR038765">
    <property type="entry name" value="Papain-like_cys_pep_sf"/>
</dbReference>
<protein>
    <submittedName>
        <fullName evidence="2">Uncharacterized protein</fullName>
    </submittedName>
</protein>
<dbReference type="Gene3D" id="3.40.395.10">
    <property type="entry name" value="Adenoviral Proteinase, Chain A"/>
    <property type="match status" value="1"/>
</dbReference>
<proteinExistence type="predicted"/>
<comment type="caution">
    <text evidence="2">The sequence shown here is derived from an EMBL/GenBank/DDBJ whole genome shotgun (WGS) entry which is preliminary data.</text>
</comment>
<dbReference type="SUPFAM" id="SSF54001">
    <property type="entry name" value="Cysteine proteinases"/>
    <property type="match status" value="1"/>
</dbReference>
<accession>A0AAE1RFH4</accession>
<name>A0AAE1RFH4_9SOLA</name>
<keyword evidence="3" id="KW-1185">Reference proteome</keyword>
<evidence type="ECO:0000313" key="2">
    <source>
        <dbReference type="EMBL" id="KAK4350836.1"/>
    </source>
</evidence>
<feature type="region of interest" description="Disordered" evidence="1">
    <location>
        <begin position="1"/>
        <end position="24"/>
    </location>
</feature>
<organism evidence="2 3">
    <name type="scientific">Anisodus tanguticus</name>
    <dbReference type="NCBI Taxonomy" id="243964"/>
    <lineage>
        <taxon>Eukaryota</taxon>
        <taxon>Viridiplantae</taxon>
        <taxon>Streptophyta</taxon>
        <taxon>Embryophyta</taxon>
        <taxon>Tracheophyta</taxon>
        <taxon>Spermatophyta</taxon>
        <taxon>Magnoliopsida</taxon>
        <taxon>eudicotyledons</taxon>
        <taxon>Gunneridae</taxon>
        <taxon>Pentapetalae</taxon>
        <taxon>asterids</taxon>
        <taxon>lamiids</taxon>
        <taxon>Solanales</taxon>
        <taxon>Solanaceae</taxon>
        <taxon>Solanoideae</taxon>
        <taxon>Hyoscyameae</taxon>
        <taxon>Anisodus</taxon>
    </lineage>
</organism>
<dbReference type="EMBL" id="JAVYJV010000016">
    <property type="protein sequence ID" value="KAK4350836.1"/>
    <property type="molecule type" value="Genomic_DNA"/>
</dbReference>
<evidence type="ECO:0000313" key="3">
    <source>
        <dbReference type="Proteomes" id="UP001291623"/>
    </source>
</evidence>
<evidence type="ECO:0000256" key="1">
    <source>
        <dbReference type="SAM" id="MobiDB-lite"/>
    </source>
</evidence>
<dbReference type="AlphaFoldDB" id="A0AAE1RFH4"/>
<sequence>MESHDVDEGSVQSRGSESSEESDDDFAYIMDTNLPFSLRKRRRRCEIFEKFINPQDLPPELFKPTDDEGRSFYPEDINNLDHNYQLGLFEVKKRIFYRELMFSKYDLDDERNVIHRDFDETRLVQHFVLGVFDIDKRHIDVYDSLKNSKKTKNLVKHIKDYCSLIPKLLEVIDFVKFRPTFTDFKDMMYSFAKCPKQGS</sequence>
<reference evidence="2" key="1">
    <citation type="submission" date="2023-12" db="EMBL/GenBank/DDBJ databases">
        <title>Genome assembly of Anisodus tanguticus.</title>
        <authorList>
            <person name="Wang Y.-J."/>
        </authorList>
    </citation>
    <scope>NUCLEOTIDE SEQUENCE</scope>
    <source>
        <strain evidence="2">KB-2021</strain>
        <tissue evidence="2">Leaf</tissue>
    </source>
</reference>
<dbReference type="Proteomes" id="UP001291623">
    <property type="component" value="Unassembled WGS sequence"/>
</dbReference>
<gene>
    <name evidence="2" type="ORF">RND71_030149</name>
</gene>